<sequence>MKLALRIRIARQQVRLSQEQLALELGVTRGAVANWECTDGALPASSRLAKLAEVTGVTYEWLATGRGPMLSSAKDQEDIPAVEAEMVHDADERRLLAAFRRMSAARRQRFVLQLEADLMTRHKASR</sequence>
<keyword evidence="2" id="KW-0238">DNA-binding</keyword>
<keyword evidence="6" id="KW-1185">Reference proteome</keyword>
<dbReference type="EMBL" id="JBBWWT010000005">
    <property type="protein sequence ID" value="MEL1265172.1"/>
    <property type="molecule type" value="Genomic_DNA"/>
</dbReference>
<dbReference type="Pfam" id="PF01381">
    <property type="entry name" value="HTH_3"/>
    <property type="match status" value="1"/>
</dbReference>
<dbReference type="CDD" id="cd00093">
    <property type="entry name" value="HTH_XRE"/>
    <property type="match status" value="1"/>
</dbReference>
<evidence type="ECO:0000256" key="1">
    <source>
        <dbReference type="ARBA" id="ARBA00023015"/>
    </source>
</evidence>
<reference evidence="5 6" key="1">
    <citation type="submission" date="2024-04" db="EMBL/GenBank/DDBJ databases">
        <title>Draft genome sequence of Pseudoxanthomonas putridarboris WD12.</title>
        <authorList>
            <person name="Oh J."/>
        </authorList>
    </citation>
    <scope>NUCLEOTIDE SEQUENCE [LARGE SCALE GENOMIC DNA]</scope>
    <source>
        <strain evidence="5 6">WD12</strain>
    </source>
</reference>
<evidence type="ECO:0000256" key="2">
    <source>
        <dbReference type="ARBA" id="ARBA00023125"/>
    </source>
</evidence>
<dbReference type="RefSeq" id="WP_341726340.1">
    <property type="nucleotide sequence ID" value="NZ_JBBWWT010000005.1"/>
</dbReference>
<dbReference type="PROSITE" id="PS50943">
    <property type="entry name" value="HTH_CROC1"/>
    <property type="match status" value="1"/>
</dbReference>
<dbReference type="PANTHER" id="PTHR40661:SF3">
    <property type="entry name" value="FELS-1 PROPHAGE TRANSCRIPTIONAL REGULATOR"/>
    <property type="match status" value="1"/>
</dbReference>
<dbReference type="InterPro" id="IPR010982">
    <property type="entry name" value="Lambda_DNA-bd_dom_sf"/>
</dbReference>
<keyword evidence="1" id="KW-0805">Transcription regulation</keyword>
<accession>A0ABU9J3H6</accession>
<dbReference type="SMART" id="SM00530">
    <property type="entry name" value="HTH_XRE"/>
    <property type="match status" value="1"/>
</dbReference>
<dbReference type="Proteomes" id="UP001459204">
    <property type="component" value="Unassembled WGS sequence"/>
</dbReference>
<name>A0ABU9J3H6_9GAMM</name>
<comment type="caution">
    <text evidence="5">The sequence shown here is derived from an EMBL/GenBank/DDBJ whole genome shotgun (WGS) entry which is preliminary data.</text>
</comment>
<keyword evidence="3" id="KW-0804">Transcription</keyword>
<evidence type="ECO:0000256" key="3">
    <source>
        <dbReference type="ARBA" id="ARBA00023163"/>
    </source>
</evidence>
<dbReference type="SUPFAM" id="SSF47413">
    <property type="entry name" value="lambda repressor-like DNA-binding domains"/>
    <property type="match status" value="1"/>
</dbReference>
<feature type="domain" description="HTH cro/C1-type" evidence="4">
    <location>
        <begin position="7"/>
        <end position="62"/>
    </location>
</feature>
<evidence type="ECO:0000313" key="5">
    <source>
        <dbReference type="EMBL" id="MEL1265172.1"/>
    </source>
</evidence>
<protein>
    <submittedName>
        <fullName evidence="5">Helix-turn-helix transcriptional regulator</fullName>
    </submittedName>
</protein>
<dbReference type="Gene3D" id="1.10.260.40">
    <property type="entry name" value="lambda repressor-like DNA-binding domains"/>
    <property type="match status" value="1"/>
</dbReference>
<evidence type="ECO:0000259" key="4">
    <source>
        <dbReference type="PROSITE" id="PS50943"/>
    </source>
</evidence>
<organism evidence="5 6">
    <name type="scientific">Pseudoxanthomonas putridarboris</name>
    <dbReference type="NCBI Taxonomy" id="752605"/>
    <lineage>
        <taxon>Bacteria</taxon>
        <taxon>Pseudomonadati</taxon>
        <taxon>Pseudomonadota</taxon>
        <taxon>Gammaproteobacteria</taxon>
        <taxon>Lysobacterales</taxon>
        <taxon>Lysobacteraceae</taxon>
        <taxon>Pseudoxanthomonas</taxon>
    </lineage>
</organism>
<dbReference type="PANTHER" id="PTHR40661">
    <property type="match status" value="1"/>
</dbReference>
<evidence type="ECO:0000313" key="6">
    <source>
        <dbReference type="Proteomes" id="UP001459204"/>
    </source>
</evidence>
<proteinExistence type="predicted"/>
<dbReference type="InterPro" id="IPR001387">
    <property type="entry name" value="Cro/C1-type_HTH"/>
</dbReference>
<gene>
    <name evidence="5" type="ORF">AAD027_12470</name>
</gene>